<keyword evidence="5 8" id="KW-1133">Transmembrane helix</keyword>
<keyword evidence="10" id="KW-1185">Reference proteome</keyword>
<evidence type="ECO:0000256" key="2">
    <source>
        <dbReference type="ARBA" id="ARBA00006939"/>
    </source>
</evidence>
<dbReference type="Proteomes" id="UP000053477">
    <property type="component" value="Unassembled WGS sequence"/>
</dbReference>
<dbReference type="InterPro" id="IPR003689">
    <property type="entry name" value="ZIP"/>
</dbReference>
<dbReference type="InParanoid" id="A0A0H2R496"/>
<dbReference type="EMBL" id="KQ086190">
    <property type="protein sequence ID" value="KLO06654.1"/>
    <property type="molecule type" value="Genomic_DNA"/>
</dbReference>
<keyword evidence="6 8" id="KW-0406">Ion transport</keyword>
<dbReference type="AlphaFoldDB" id="A0A0H2R496"/>
<dbReference type="PANTHER" id="PTHR11040:SF32">
    <property type="entry name" value="ZINC-REGULATED TRANSPORTER 1"/>
    <property type="match status" value="1"/>
</dbReference>
<accession>A0A0H2R496</accession>
<feature type="transmembrane region" description="Helical" evidence="8">
    <location>
        <begin position="254"/>
        <end position="274"/>
    </location>
</feature>
<evidence type="ECO:0000256" key="4">
    <source>
        <dbReference type="ARBA" id="ARBA00022692"/>
    </source>
</evidence>
<keyword evidence="7 8" id="KW-0472">Membrane</keyword>
<dbReference type="OrthoDB" id="448280at2759"/>
<dbReference type="GO" id="GO:0005385">
    <property type="term" value="F:zinc ion transmembrane transporter activity"/>
    <property type="evidence" value="ECO:0007669"/>
    <property type="project" value="InterPro"/>
</dbReference>
<gene>
    <name evidence="9" type="ORF">SCHPADRAFT_837782</name>
</gene>
<feature type="transmembrane region" description="Helical" evidence="8">
    <location>
        <begin position="327"/>
        <end position="347"/>
    </location>
</feature>
<organism evidence="9 10">
    <name type="scientific">Schizopora paradoxa</name>
    <dbReference type="NCBI Taxonomy" id="27342"/>
    <lineage>
        <taxon>Eukaryota</taxon>
        <taxon>Fungi</taxon>
        <taxon>Dikarya</taxon>
        <taxon>Basidiomycota</taxon>
        <taxon>Agaricomycotina</taxon>
        <taxon>Agaricomycetes</taxon>
        <taxon>Hymenochaetales</taxon>
        <taxon>Schizoporaceae</taxon>
        <taxon>Schizopora</taxon>
    </lineage>
</organism>
<evidence type="ECO:0000313" key="10">
    <source>
        <dbReference type="Proteomes" id="UP000053477"/>
    </source>
</evidence>
<dbReference type="STRING" id="27342.A0A0H2R496"/>
<sequence>MSSKDDADDGSVNCGSGGGSNEFYGLRIASIFIILVTSLFGALLPIVLRSQKGGRIRRHLFDFAKYFGSGVIIATAFIHLLAPAIDELGSPCLKGEWQTYPWALALCMLSIFSIFFTELILFRWGTSILRRANTSYDHHGHDLGAHSAHGPEGTLGHTSAEVRGGVGEDSEYGGASKHPLAALDGSALAQITGIFVLEFGILLHSLLIGLTLAVDENFKVLFVVLVFHQTFEGLGLGVRLAMAKLPDGYDALRYAGALLFGFTTPLGIGIGLGVRHTYNPGSTTATIVSGVMDSLSAGILIYTGLVELLAHEFLFDDAMKHTSNRRLIFACGCMVLGAGVMALLGRWA</sequence>
<feature type="transmembrane region" description="Helical" evidence="8">
    <location>
        <begin position="102"/>
        <end position="122"/>
    </location>
</feature>
<feature type="transmembrane region" description="Helical" evidence="8">
    <location>
        <begin position="220"/>
        <end position="242"/>
    </location>
</feature>
<comment type="similarity">
    <text evidence="2 8">Belongs to the ZIP transporter (TC 2.A.5) family.</text>
</comment>
<dbReference type="NCBIfam" id="TIGR00820">
    <property type="entry name" value="zip"/>
    <property type="match status" value="1"/>
</dbReference>
<evidence type="ECO:0000256" key="1">
    <source>
        <dbReference type="ARBA" id="ARBA00004141"/>
    </source>
</evidence>
<evidence type="ECO:0000256" key="3">
    <source>
        <dbReference type="ARBA" id="ARBA00022448"/>
    </source>
</evidence>
<dbReference type="InterPro" id="IPR004698">
    <property type="entry name" value="Zn/Fe_permease_fun/pln"/>
</dbReference>
<evidence type="ECO:0000313" key="9">
    <source>
        <dbReference type="EMBL" id="KLO06654.1"/>
    </source>
</evidence>
<feature type="transmembrane region" description="Helical" evidence="8">
    <location>
        <begin position="187"/>
        <end position="214"/>
    </location>
</feature>
<dbReference type="PANTHER" id="PTHR11040">
    <property type="entry name" value="ZINC/IRON TRANSPORTER"/>
    <property type="match status" value="1"/>
</dbReference>
<dbReference type="Pfam" id="PF02535">
    <property type="entry name" value="Zip"/>
    <property type="match status" value="1"/>
</dbReference>
<feature type="transmembrane region" description="Helical" evidence="8">
    <location>
        <begin position="28"/>
        <end position="48"/>
    </location>
</feature>
<name>A0A0H2R496_9AGAM</name>
<proteinExistence type="inferred from homology"/>
<feature type="transmembrane region" description="Helical" evidence="8">
    <location>
        <begin position="294"/>
        <end position="315"/>
    </location>
</feature>
<keyword evidence="4 8" id="KW-0812">Transmembrane</keyword>
<evidence type="ECO:0000256" key="5">
    <source>
        <dbReference type="ARBA" id="ARBA00022989"/>
    </source>
</evidence>
<evidence type="ECO:0000256" key="8">
    <source>
        <dbReference type="RuleBase" id="RU362088"/>
    </source>
</evidence>
<evidence type="ECO:0000256" key="6">
    <source>
        <dbReference type="ARBA" id="ARBA00023065"/>
    </source>
</evidence>
<feature type="transmembrane region" description="Helical" evidence="8">
    <location>
        <begin position="60"/>
        <end position="82"/>
    </location>
</feature>
<evidence type="ECO:0000256" key="7">
    <source>
        <dbReference type="ARBA" id="ARBA00023136"/>
    </source>
</evidence>
<keyword evidence="3 8" id="KW-0813">Transport</keyword>
<comment type="subcellular location">
    <subcellularLocation>
        <location evidence="1 8">Membrane</location>
        <topology evidence="1 8">Multi-pass membrane protein</topology>
    </subcellularLocation>
</comment>
<dbReference type="FunCoup" id="A0A0H2R496">
    <property type="interactions" value="249"/>
</dbReference>
<dbReference type="GO" id="GO:0005886">
    <property type="term" value="C:plasma membrane"/>
    <property type="evidence" value="ECO:0007669"/>
    <property type="project" value="TreeGrafter"/>
</dbReference>
<protein>
    <submittedName>
        <fullName evidence="9">ZIP-like iron-zinc transporter</fullName>
    </submittedName>
</protein>
<reference evidence="9 10" key="1">
    <citation type="submission" date="2015-04" db="EMBL/GenBank/DDBJ databases">
        <title>Complete genome sequence of Schizopora paradoxa KUC8140, a cosmopolitan wood degrader in East Asia.</title>
        <authorList>
            <consortium name="DOE Joint Genome Institute"/>
            <person name="Min B."/>
            <person name="Park H."/>
            <person name="Jang Y."/>
            <person name="Kim J.-J."/>
            <person name="Kim K.H."/>
            <person name="Pangilinan J."/>
            <person name="Lipzen A."/>
            <person name="Riley R."/>
            <person name="Grigoriev I.V."/>
            <person name="Spatafora J.W."/>
            <person name="Choi I.-G."/>
        </authorList>
    </citation>
    <scope>NUCLEOTIDE SEQUENCE [LARGE SCALE GENOMIC DNA]</scope>
    <source>
        <strain evidence="9 10">KUC8140</strain>
    </source>
</reference>